<dbReference type="CDD" id="cd00174">
    <property type="entry name" value="SH3"/>
    <property type="match status" value="1"/>
</dbReference>
<evidence type="ECO:0000256" key="3">
    <source>
        <dbReference type="PROSITE-ProRule" id="PRU00168"/>
    </source>
</evidence>
<evidence type="ECO:0000313" key="10">
    <source>
        <dbReference type="Proteomes" id="UP000053477"/>
    </source>
</evidence>
<evidence type="ECO:0000259" key="7">
    <source>
        <dbReference type="PROSITE" id="PS50009"/>
    </source>
</evidence>
<dbReference type="Gene3D" id="1.20.870.10">
    <property type="entry name" value="Son of sevenless (SoS) protein Chain: S domain 1"/>
    <property type="match status" value="1"/>
</dbReference>
<feature type="domain" description="Ras-GEF" evidence="7">
    <location>
        <begin position="583"/>
        <end position="841"/>
    </location>
</feature>
<name>A0A0H2SEN3_9AGAM</name>
<dbReference type="InterPro" id="IPR008937">
    <property type="entry name" value="Ras-like_GEF"/>
</dbReference>
<dbReference type="InterPro" id="IPR000651">
    <property type="entry name" value="Ras-like_Gua-exchang_fac_N"/>
</dbReference>
<gene>
    <name evidence="9" type="ORF">SCHPADRAFT_884923</name>
</gene>
<dbReference type="AlphaFoldDB" id="A0A0H2SEN3"/>
<dbReference type="InterPro" id="IPR001452">
    <property type="entry name" value="SH3_domain"/>
</dbReference>
<dbReference type="GO" id="GO:0005085">
    <property type="term" value="F:guanyl-nucleotide exchange factor activity"/>
    <property type="evidence" value="ECO:0007669"/>
    <property type="project" value="UniProtKB-KW"/>
</dbReference>
<dbReference type="SUPFAM" id="SSF48366">
    <property type="entry name" value="Ras GEF"/>
    <property type="match status" value="1"/>
</dbReference>
<dbReference type="SUPFAM" id="SSF50044">
    <property type="entry name" value="SH3-domain"/>
    <property type="match status" value="1"/>
</dbReference>
<evidence type="ECO:0000256" key="2">
    <source>
        <dbReference type="ARBA" id="ARBA00022658"/>
    </source>
</evidence>
<evidence type="ECO:0000313" key="9">
    <source>
        <dbReference type="EMBL" id="KLO20188.1"/>
    </source>
</evidence>
<dbReference type="PROSITE" id="PS50212">
    <property type="entry name" value="RASGEF_NTER"/>
    <property type="match status" value="1"/>
</dbReference>
<dbReference type="CDD" id="cd06224">
    <property type="entry name" value="REM"/>
    <property type="match status" value="1"/>
</dbReference>
<dbReference type="OrthoDB" id="10255964at2759"/>
<keyword evidence="10" id="KW-1185">Reference proteome</keyword>
<dbReference type="SMART" id="SM00147">
    <property type="entry name" value="RasGEF"/>
    <property type="match status" value="1"/>
</dbReference>
<evidence type="ECO:0000256" key="5">
    <source>
        <dbReference type="SAM" id="MobiDB-lite"/>
    </source>
</evidence>
<dbReference type="InterPro" id="IPR023578">
    <property type="entry name" value="Ras_GEF_dom_sf"/>
</dbReference>
<dbReference type="PANTHER" id="PTHR23113:SF368">
    <property type="entry name" value="CELL DIVISION CONTROL PROTEIN 25"/>
    <property type="match status" value="1"/>
</dbReference>
<dbReference type="Pfam" id="PF00617">
    <property type="entry name" value="RasGEF"/>
    <property type="match status" value="1"/>
</dbReference>
<feature type="domain" description="N-terminal Ras-GEF" evidence="8">
    <location>
        <begin position="416"/>
        <end position="550"/>
    </location>
</feature>
<keyword evidence="2 3" id="KW-0344">Guanine-nucleotide releasing factor</keyword>
<dbReference type="GO" id="GO:0005886">
    <property type="term" value="C:plasma membrane"/>
    <property type="evidence" value="ECO:0007669"/>
    <property type="project" value="TreeGrafter"/>
</dbReference>
<protein>
    <submittedName>
        <fullName evidence="9">Ras GEF</fullName>
    </submittedName>
</protein>
<dbReference type="Pfam" id="PF00018">
    <property type="entry name" value="SH3_1"/>
    <property type="match status" value="1"/>
</dbReference>
<feature type="compositionally biased region" description="Low complexity" evidence="5">
    <location>
        <begin position="282"/>
        <end position="294"/>
    </location>
</feature>
<dbReference type="Proteomes" id="UP000053477">
    <property type="component" value="Unassembled WGS sequence"/>
</dbReference>
<feature type="region of interest" description="Disordered" evidence="5">
    <location>
        <begin position="207"/>
        <end position="317"/>
    </location>
</feature>
<dbReference type="InterPro" id="IPR036964">
    <property type="entry name" value="RASGEF_cat_dom_sf"/>
</dbReference>
<keyword evidence="1 4" id="KW-0728">SH3 domain</keyword>
<proteinExistence type="predicted"/>
<evidence type="ECO:0000256" key="4">
    <source>
        <dbReference type="PROSITE-ProRule" id="PRU00192"/>
    </source>
</evidence>
<organism evidence="9 10">
    <name type="scientific">Schizopora paradoxa</name>
    <dbReference type="NCBI Taxonomy" id="27342"/>
    <lineage>
        <taxon>Eukaryota</taxon>
        <taxon>Fungi</taxon>
        <taxon>Dikarya</taxon>
        <taxon>Basidiomycota</taxon>
        <taxon>Agaricomycotina</taxon>
        <taxon>Agaricomycetes</taxon>
        <taxon>Hymenochaetales</taxon>
        <taxon>Schizoporaceae</taxon>
        <taxon>Schizopora</taxon>
    </lineage>
</organism>
<dbReference type="SMART" id="SM00326">
    <property type="entry name" value="SH3"/>
    <property type="match status" value="1"/>
</dbReference>
<reference evidence="9 10" key="1">
    <citation type="submission" date="2015-04" db="EMBL/GenBank/DDBJ databases">
        <title>Complete genome sequence of Schizopora paradoxa KUC8140, a cosmopolitan wood degrader in East Asia.</title>
        <authorList>
            <consortium name="DOE Joint Genome Institute"/>
            <person name="Min B."/>
            <person name="Park H."/>
            <person name="Jang Y."/>
            <person name="Kim J.-J."/>
            <person name="Kim K.H."/>
            <person name="Pangilinan J."/>
            <person name="Lipzen A."/>
            <person name="Riley R."/>
            <person name="Grigoriev I.V."/>
            <person name="Spatafora J.W."/>
            <person name="Choi I.-G."/>
        </authorList>
    </citation>
    <scope>NUCLEOTIDE SEQUENCE [LARGE SCALE GENOMIC DNA]</scope>
    <source>
        <strain evidence="9 10">KUC8140</strain>
    </source>
</reference>
<dbReference type="PANTHER" id="PTHR23113">
    <property type="entry name" value="GUANINE NUCLEOTIDE EXCHANGE FACTOR"/>
    <property type="match status" value="1"/>
</dbReference>
<dbReference type="InterPro" id="IPR036028">
    <property type="entry name" value="SH3-like_dom_sf"/>
</dbReference>
<dbReference type="STRING" id="27342.A0A0H2SEN3"/>
<feature type="domain" description="SH3" evidence="6">
    <location>
        <begin position="55"/>
        <end position="114"/>
    </location>
</feature>
<dbReference type="PROSITE" id="PS50009">
    <property type="entry name" value="RASGEF_CAT"/>
    <property type="match status" value="1"/>
</dbReference>
<dbReference type="InterPro" id="IPR001895">
    <property type="entry name" value="RASGEF_cat_dom"/>
</dbReference>
<dbReference type="PROSITE" id="PS50002">
    <property type="entry name" value="SH3"/>
    <property type="match status" value="1"/>
</dbReference>
<sequence length="857" mass="96207">MLQRMQLSIDPYYGRAVDGYEASSSASSSPSFSLSPLLDMSSNTTRTLFSPSSEWRLCFVLCLYEFTSDDPDHLPFQKGEILEIVKKEDSGWWAALRREKIGWIPSAFVTQITDEFAGSLRHIREDLRVYHYEAERKYNSISAPVSALSRSVDDTLHPAYIRQAHMQDDEWVPLTDAGGKVPFVHYVSPSGLVANGFLDDSLHPLCDSIPHSPPQQPSLLDGYSTSESESELESVPDLGDNSMDHGQEPVICPSSPATPMPHPHMPKIEPLHINKPTPPTPGSTSSSSSTDRSSILFRSRSDSAPTTPASVRRTRRQPILLGDHLSLSSLSDFMETKRRTGVDRINTTLPHKRSESDLDLSDNDFKRSPATRRADKVRQLLGDDDAQAFHNAKQAQANLPWYLQPSYTADEIKLEYDGSVRAGTLSSLVERLTVDPLTLKQDNLYRNAFLTTYHTFTTPSEFFDLLVEQYQIDHPPGLSDDEFYEWKERKLRPVQKRVLAIMTIWLEEYDLLQDGPGLGLRLREFLQLIQSPPNLALTAKLILQSLERLSNSLTRARSVSPTATPSKRRKISRGGKNDLIRIDPTDLAEQLALFEYRLYIKVQPKDCILWSKTQTGEAVANLIEFCSTHDRIAGWVKSSILQNEGLGKRADTVDFWIRVAEKCRSLNNFASMTAIVAALTSAMISRLHLTWAHVGRGTQLQPLARLNEPASNFSAYRALHQVTQPPCVPFIAVFLTDIVHIQDQMRDTVSFPLSSASTPLTATAVSTPTVSTTSERTEDLVNFVKRLKWYDSVESIVRFQKKGYEIVENTSMMSFITDQLSLSGARDETVLWTRSAELQQNEMAHADIRKGLEAAGF</sequence>
<dbReference type="Pfam" id="PF00618">
    <property type="entry name" value="RasGEF_N"/>
    <property type="match status" value="1"/>
</dbReference>
<dbReference type="Gene3D" id="2.30.30.40">
    <property type="entry name" value="SH3 Domains"/>
    <property type="match status" value="1"/>
</dbReference>
<dbReference type="Gene3D" id="1.10.840.10">
    <property type="entry name" value="Ras guanine-nucleotide exchange factors catalytic domain"/>
    <property type="match status" value="1"/>
</dbReference>
<dbReference type="SMART" id="SM00229">
    <property type="entry name" value="RasGEFN"/>
    <property type="match status" value="1"/>
</dbReference>
<evidence type="ECO:0000259" key="8">
    <source>
        <dbReference type="PROSITE" id="PS50212"/>
    </source>
</evidence>
<evidence type="ECO:0000256" key="1">
    <source>
        <dbReference type="ARBA" id="ARBA00022443"/>
    </source>
</evidence>
<dbReference type="InParanoid" id="A0A0H2SEN3"/>
<evidence type="ECO:0000259" key="6">
    <source>
        <dbReference type="PROSITE" id="PS50002"/>
    </source>
</evidence>
<dbReference type="EMBL" id="KQ085883">
    <property type="protein sequence ID" value="KLO20188.1"/>
    <property type="molecule type" value="Genomic_DNA"/>
</dbReference>
<dbReference type="GO" id="GO:0007265">
    <property type="term" value="P:Ras protein signal transduction"/>
    <property type="evidence" value="ECO:0007669"/>
    <property type="project" value="TreeGrafter"/>
</dbReference>
<accession>A0A0H2SEN3</accession>
<dbReference type="CDD" id="cd00155">
    <property type="entry name" value="RasGEF"/>
    <property type="match status" value="1"/>
</dbReference>